<feature type="chain" id="PRO_5032416456" evidence="3">
    <location>
        <begin position="26"/>
        <end position="397"/>
    </location>
</feature>
<evidence type="ECO:0000259" key="4">
    <source>
        <dbReference type="Pfam" id="PF13406"/>
    </source>
</evidence>
<evidence type="ECO:0000256" key="3">
    <source>
        <dbReference type="SAM" id="SignalP"/>
    </source>
</evidence>
<evidence type="ECO:0000313" key="6">
    <source>
        <dbReference type="Proteomes" id="UP000578091"/>
    </source>
</evidence>
<dbReference type="InterPro" id="IPR043426">
    <property type="entry name" value="MltB-like"/>
</dbReference>
<sequence>MNRRAALPLATCLLPFVLAACATQANPSAGEADALDRPAAEQADAQQPGAELAGSERADVQPQPAGGPVLLPPVPQPQERPVAPEAVTDPAIPRQQRIENFIDYTVRTYGVDAAAVRSTLAGAQVRQSILDAMSRPAEKTRTWAEYRPIFINDARISGGRAFYAQHREALERVAAETGVPAEYIVAIIGVETSYGRVTGNYRVLDALYTLAFDFPRRAPFFAGELAQLFALAAEEPQLDIPALKGSYAGAMGLGQFMPSSYRLWAADGDGDGRRDLLTHLPDVFASVANYFVVHGWERGGPVVARAVRDPGAEDFAPEGYDPVYPLADLAARGYRPQPGEPIAAGATLISLEGDAGPEYWLGYRNFYVITRYNRSPMYALAVHQLAQSIRAGAGAGP</sequence>
<keyword evidence="6" id="KW-1185">Reference proteome</keyword>
<reference evidence="5 6" key="1">
    <citation type="submission" date="2020-07" db="EMBL/GenBank/DDBJ databases">
        <title>Luteimonas sp. SJ-92.</title>
        <authorList>
            <person name="Huang X.-X."/>
            <person name="Xu L."/>
            <person name="Sun J.-Q."/>
        </authorList>
    </citation>
    <scope>NUCLEOTIDE SEQUENCE [LARGE SCALE GENOMIC DNA]</scope>
    <source>
        <strain evidence="5 6">SJ-92</strain>
    </source>
</reference>
<organism evidence="5 6">
    <name type="scientific">Luteimonas salinisoli</name>
    <dbReference type="NCBI Taxonomy" id="2752307"/>
    <lineage>
        <taxon>Bacteria</taxon>
        <taxon>Pseudomonadati</taxon>
        <taxon>Pseudomonadota</taxon>
        <taxon>Gammaproteobacteria</taxon>
        <taxon>Lysobacterales</taxon>
        <taxon>Lysobacteraceae</taxon>
        <taxon>Luteimonas</taxon>
    </lineage>
</organism>
<gene>
    <name evidence="5" type="primary">mltB</name>
    <name evidence="5" type="ORF">H0E84_11370</name>
</gene>
<evidence type="ECO:0000256" key="1">
    <source>
        <dbReference type="PIRSR" id="PIRSR611757-1"/>
    </source>
</evidence>
<dbReference type="GO" id="GO:0008933">
    <property type="term" value="F:peptidoglycan lytic transglycosylase activity"/>
    <property type="evidence" value="ECO:0007669"/>
    <property type="project" value="TreeGrafter"/>
</dbReference>
<name>A0A853JE20_9GAMM</name>
<accession>A0A853JE20</accession>
<dbReference type="PROSITE" id="PS51257">
    <property type="entry name" value="PROKAR_LIPOPROTEIN"/>
    <property type="match status" value="1"/>
</dbReference>
<dbReference type="InterPro" id="IPR011757">
    <property type="entry name" value="Lytic_transglycosylase_MltB"/>
</dbReference>
<dbReference type="RefSeq" id="WP_180678766.1">
    <property type="nucleotide sequence ID" value="NZ_JACCKA010000069.1"/>
</dbReference>
<dbReference type="FunFam" id="1.10.8.350:FF:000001">
    <property type="entry name" value="Lytic murein transglycosylase B"/>
    <property type="match status" value="1"/>
</dbReference>
<dbReference type="PANTHER" id="PTHR30163">
    <property type="entry name" value="MEMBRANE-BOUND LYTIC MUREIN TRANSGLYCOSYLASE B"/>
    <property type="match status" value="1"/>
</dbReference>
<dbReference type="InterPro" id="IPR023346">
    <property type="entry name" value="Lysozyme-like_dom_sf"/>
</dbReference>
<dbReference type="Pfam" id="PF13406">
    <property type="entry name" value="SLT_2"/>
    <property type="match status" value="1"/>
</dbReference>
<evidence type="ECO:0000313" key="5">
    <source>
        <dbReference type="EMBL" id="NZA26982.1"/>
    </source>
</evidence>
<feature type="region of interest" description="Disordered" evidence="2">
    <location>
        <begin position="27"/>
        <end position="91"/>
    </location>
</feature>
<dbReference type="Proteomes" id="UP000578091">
    <property type="component" value="Unassembled WGS sequence"/>
</dbReference>
<dbReference type="NCBIfam" id="TIGR02282">
    <property type="entry name" value="MltB"/>
    <property type="match status" value="1"/>
</dbReference>
<keyword evidence="3" id="KW-0732">Signal</keyword>
<dbReference type="InterPro" id="IPR031304">
    <property type="entry name" value="SLT_2"/>
</dbReference>
<dbReference type="Gene3D" id="1.10.530.10">
    <property type="match status" value="1"/>
</dbReference>
<dbReference type="PANTHER" id="PTHR30163:SF9">
    <property type="entry name" value="MEMBRANE-BOUND LYTIC MUREIN TRANSGLYCOSYLASE B"/>
    <property type="match status" value="1"/>
</dbReference>
<feature type="signal peptide" evidence="3">
    <location>
        <begin position="1"/>
        <end position="25"/>
    </location>
</feature>
<proteinExistence type="predicted"/>
<protein>
    <submittedName>
        <fullName evidence="5">Lytic murein transglycosylase B</fullName>
    </submittedName>
</protein>
<evidence type="ECO:0000256" key="2">
    <source>
        <dbReference type="SAM" id="MobiDB-lite"/>
    </source>
</evidence>
<feature type="active site" evidence="1">
    <location>
        <position position="191"/>
    </location>
</feature>
<dbReference type="AlphaFoldDB" id="A0A853JE20"/>
<dbReference type="EMBL" id="JACCKA010000069">
    <property type="protein sequence ID" value="NZA26982.1"/>
    <property type="molecule type" value="Genomic_DNA"/>
</dbReference>
<feature type="domain" description="Transglycosylase SLT" evidence="4">
    <location>
        <begin position="95"/>
        <end position="387"/>
    </location>
</feature>
<dbReference type="SUPFAM" id="SSF53955">
    <property type="entry name" value="Lysozyme-like"/>
    <property type="match status" value="1"/>
</dbReference>
<dbReference type="GO" id="GO:0009253">
    <property type="term" value="P:peptidoglycan catabolic process"/>
    <property type="evidence" value="ECO:0007669"/>
    <property type="project" value="TreeGrafter"/>
</dbReference>
<dbReference type="Gene3D" id="1.10.8.350">
    <property type="entry name" value="Bacterial muramidase"/>
    <property type="match status" value="1"/>
</dbReference>
<dbReference type="CDD" id="cd13399">
    <property type="entry name" value="Slt35-like"/>
    <property type="match status" value="1"/>
</dbReference>
<comment type="caution">
    <text evidence="5">The sequence shown here is derived from an EMBL/GenBank/DDBJ whole genome shotgun (WGS) entry which is preliminary data.</text>
</comment>